<keyword evidence="1" id="KW-1185">Reference proteome</keyword>
<accession>A0ABM1DTU3</accession>
<protein>
    <submittedName>
        <fullName evidence="2">Uncharacterized protein LOC106806035</fullName>
    </submittedName>
</protein>
<dbReference type="RefSeq" id="XP_014663364.1">
    <property type="nucleotide sequence ID" value="XM_014807878.1"/>
</dbReference>
<evidence type="ECO:0000313" key="2">
    <source>
        <dbReference type="RefSeq" id="XP_014663364.1"/>
    </source>
</evidence>
<dbReference type="GeneID" id="106806035"/>
<evidence type="ECO:0000313" key="1">
    <source>
        <dbReference type="Proteomes" id="UP000695022"/>
    </source>
</evidence>
<reference evidence="2" key="1">
    <citation type="submission" date="2025-08" db="UniProtKB">
        <authorList>
            <consortium name="RefSeq"/>
        </authorList>
    </citation>
    <scope>IDENTIFICATION</scope>
</reference>
<organism evidence="1 2">
    <name type="scientific">Priapulus caudatus</name>
    <name type="common">Priapulid worm</name>
    <dbReference type="NCBI Taxonomy" id="37621"/>
    <lineage>
        <taxon>Eukaryota</taxon>
        <taxon>Metazoa</taxon>
        <taxon>Ecdysozoa</taxon>
        <taxon>Scalidophora</taxon>
        <taxon>Priapulida</taxon>
        <taxon>Priapulimorpha</taxon>
        <taxon>Priapulimorphida</taxon>
        <taxon>Priapulidae</taxon>
        <taxon>Priapulus</taxon>
    </lineage>
</organism>
<proteinExistence type="predicted"/>
<sequence>MTLVQYLKLMEAKLFGFSTKELQMLTFQLAERNKIPHPFNRIDEMAVVDWLEGFMKRHADLSLRKPEPTSAARALGFNKVAASKFFDLLERLVDKHKLTPNQIFNCDETGVTTMSKSYQKLIALKGRRQVGTLTSAEKGNWLQ</sequence>
<gene>
    <name evidence="2" type="primary">LOC106806035</name>
</gene>
<name>A0ABM1DTU3_PRICU</name>
<dbReference type="Proteomes" id="UP000695022">
    <property type="component" value="Unplaced"/>
</dbReference>